<dbReference type="EMBL" id="JBBPBK010000005">
    <property type="protein sequence ID" value="KAK9284747.1"/>
    <property type="molecule type" value="Genomic_DNA"/>
</dbReference>
<reference evidence="1 2" key="1">
    <citation type="journal article" date="2024" name="Plant J.">
        <title>Genome sequences and population genomics reveal climatic adaptation and genomic divergence between two closely related sweetgum species.</title>
        <authorList>
            <person name="Xu W.Q."/>
            <person name="Ren C.Q."/>
            <person name="Zhang X.Y."/>
            <person name="Comes H.P."/>
            <person name="Liu X.H."/>
            <person name="Li Y.G."/>
            <person name="Kettle C.J."/>
            <person name="Jalonen R."/>
            <person name="Gaisberger H."/>
            <person name="Ma Y.Z."/>
            <person name="Qiu Y.X."/>
        </authorList>
    </citation>
    <scope>NUCLEOTIDE SEQUENCE [LARGE SCALE GENOMIC DNA]</scope>
    <source>
        <strain evidence="1">Hangzhou</strain>
    </source>
</reference>
<keyword evidence="2" id="KW-1185">Reference proteome</keyword>
<sequence length="174" mass="19966">MRFSAGWSCLKDYYASMWWKLWIAEFRGSLSVFTLPWVRMPCSIWVMREYGIAESWSKQFTIDLEGGVGKIISLRKNDEVLVATKNGELVSYHPETHQIMHLAIRSTHEPFSTQDSFYLGAYVESLVLLKKVNGVLRMENESCGLVTHKGALVLPRNEESENCGLRKKEKTGEE</sequence>
<organism evidence="1 2">
    <name type="scientific">Liquidambar formosana</name>
    <name type="common">Formosan gum</name>
    <dbReference type="NCBI Taxonomy" id="63359"/>
    <lineage>
        <taxon>Eukaryota</taxon>
        <taxon>Viridiplantae</taxon>
        <taxon>Streptophyta</taxon>
        <taxon>Embryophyta</taxon>
        <taxon>Tracheophyta</taxon>
        <taxon>Spermatophyta</taxon>
        <taxon>Magnoliopsida</taxon>
        <taxon>eudicotyledons</taxon>
        <taxon>Gunneridae</taxon>
        <taxon>Pentapetalae</taxon>
        <taxon>Saxifragales</taxon>
        <taxon>Altingiaceae</taxon>
        <taxon>Liquidambar</taxon>
    </lineage>
</organism>
<accession>A0AAP0RZV4</accession>
<comment type="caution">
    <text evidence="1">The sequence shown here is derived from an EMBL/GenBank/DDBJ whole genome shotgun (WGS) entry which is preliminary data.</text>
</comment>
<proteinExistence type="predicted"/>
<dbReference type="AlphaFoldDB" id="A0AAP0RZV4"/>
<protein>
    <submittedName>
        <fullName evidence="1">Uncharacterized protein</fullName>
    </submittedName>
</protein>
<name>A0AAP0RZV4_LIQFO</name>
<dbReference type="Proteomes" id="UP001415857">
    <property type="component" value="Unassembled WGS sequence"/>
</dbReference>
<evidence type="ECO:0000313" key="1">
    <source>
        <dbReference type="EMBL" id="KAK9284747.1"/>
    </source>
</evidence>
<evidence type="ECO:0000313" key="2">
    <source>
        <dbReference type="Proteomes" id="UP001415857"/>
    </source>
</evidence>
<gene>
    <name evidence="1" type="ORF">L1049_023924</name>
</gene>